<sequence length="98" mass="10667">MTGFTAHADRQCSPPKPVRLPHDLIDAVIDRATREGLTRSQALATLIEFALTEMPAGWRGDTTARRKPSARSSRPELDLSGLPPRPLGVRPGRADEGQ</sequence>
<evidence type="ECO:0000313" key="2">
    <source>
        <dbReference type="EMBL" id="NMH98907.1"/>
    </source>
</evidence>
<protein>
    <recommendedName>
        <fullName evidence="4">Ribbon-helix-helix CopG family protein</fullName>
    </recommendedName>
</protein>
<accession>A0ABX1SEH5</accession>
<comment type="caution">
    <text evidence="2">The sequence shown here is derived from an EMBL/GenBank/DDBJ whole genome shotgun (WGS) entry which is preliminary data.</text>
</comment>
<name>A0ABX1SEH5_9PSEU</name>
<organism evidence="2 3">
    <name type="scientific">Pseudonocardia acidicola</name>
    <dbReference type="NCBI Taxonomy" id="2724939"/>
    <lineage>
        <taxon>Bacteria</taxon>
        <taxon>Bacillati</taxon>
        <taxon>Actinomycetota</taxon>
        <taxon>Actinomycetes</taxon>
        <taxon>Pseudonocardiales</taxon>
        <taxon>Pseudonocardiaceae</taxon>
        <taxon>Pseudonocardia</taxon>
    </lineage>
</organism>
<gene>
    <name evidence="2" type="ORF">HF526_16560</name>
</gene>
<feature type="compositionally biased region" description="Low complexity" evidence="1">
    <location>
        <begin position="79"/>
        <end position="91"/>
    </location>
</feature>
<feature type="region of interest" description="Disordered" evidence="1">
    <location>
        <begin position="55"/>
        <end position="98"/>
    </location>
</feature>
<evidence type="ECO:0008006" key="4">
    <source>
        <dbReference type="Google" id="ProtNLM"/>
    </source>
</evidence>
<dbReference type="RefSeq" id="WP_169382344.1">
    <property type="nucleotide sequence ID" value="NZ_JAAXLA010000028.1"/>
</dbReference>
<dbReference type="EMBL" id="JAAXLA010000028">
    <property type="protein sequence ID" value="NMH98907.1"/>
    <property type="molecule type" value="Genomic_DNA"/>
</dbReference>
<keyword evidence="3" id="KW-1185">Reference proteome</keyword>
<dbReference type="Proteomes" id="UP000820669">
    <property type="component" value="Unassembled WGS sequence"/>
</dbReference>
<evidence type="ECO:0000256" key="1">
    <source>
        <dbReference type="SAM" id="MobiDB-lite"/>
    </source>
</evidence>
<proteinExistence type="predicted"/>
<evidence type="ECO:0000313" key="3">
    <source>
        <dbReference type="Proteomes" id="UP000820669"/>
    </source>
</evidence>
<reference evidence="2 3" key="1">
    <citation type="submission" date="2020-04" db="EMBL/GenBank/DDBJ databases">
        <authorList>
            <person name="Klaysubun C."/>
            <person name="Duangmal K."/>
            <person name="Lipun K."/>
        </authorList>
    </citation>
    <scope>NUCLEOTIDE SEQUENCE [LARGE SCALE GENOMIC DNA]</scope>
    <source>
        <strain evidence="2 3">K10HN5</strain>
    </source>
</reference>